<evidence type="ECO:0000256" key="1">
    <source>
        <dbReference type="ARBA" id="ARBA00022630"/>
    </source>
</evidence>
<accession>A0A3G1KZG6</accession>
<dbReference type="InterPro" id="IPR016169">
    <property type="entry name" value="FAD-bd_PCMH_sub2"/>
</dbReference>
<dbReference type="InterPro" id="IPR016167">
    <property type="entry name" value="FAD-bd_PCMH_sub1"/>
</dbReference>
<dbReference type="SUPFAM" id="SSF55447">
    <property type="entry name" value="CO dehydrogenase flavoprotein C-terminal domain-like"/>
    <property type="match status" value="1"/>
</dbReference>
<dbReference type="InterPro" id="IPR005107">
    <property type="entry name" value="CO_DH_flav_C"/>
</dbReference>
<keyword evidence="2" id="KW-0274">FAD</keyword>
<dbReference type="Gene3D" id="3.30.43.10">
    <property type="entry name" value="Uridine Diphospho-n-acetylenolpyruvylglucosamine Reductase, domain 2"/>
    <property type="match status" value="1"/>
</dbReference>
<proteinExistence type="predicted"/>
<dbReference type="GO" id="GO:0016491">
    <property type="term" value="F:oxidoreductase activity"/>
    <property type="evidence" value="ECO:0007669"/>
    <property type="project" value="UniProtKB-KW"/>
</dbReference>
<dbReference type="Gene3D" id="3.30.465.10">
    <property type="match status" value="1"/>
</dbReference>
<gene>
    <name evidence="5" type="ORF">DCMF_26360</name>
</gene>
<dbReference type="EMBL" id="CP017634">
    <property type="protein sequence ID" value="ATW27810.1"/>
    <property type="molecule type" value="Genomic_DNA"/>
</dbReference>
<dbReference type="RefSeq" id="WP_148137192.1">
    <property type="nucleotide sequence ID" value="NZ_CP017634.1"/>
</dbReference>
<dbReference type="InterPro" id="IPR036683">
    <property type="entry name" value="CO_DH_flav_C_dom_sf"/>
</dbReference>
<sequence length="291" mass="32190">MNQTQVCTPNNLNELAAALHLATPKSKVLAGGTDLIISLNERRIDPDLIIDLSGVRELSFIKQENDFIRIGAMTTFTEIKENGFINQYFPCLRDAAAQVGSNQIRNRATLGGNIGNASPAGDSLPVLAMLNASVSVMDTLGNIKDYTIDEIIQGPRKTNFHYNEAIVTIKIPLPQPSFRSAFVKLGSRTAVTIAMINVAMGIIFDEKMKRINDASIVMGAISSKVLRLPEIEKIFINRPLDHSLRKEFCQKLSQLIEKTSPVEFEMVYKKDAVKGVALDLLQKLLPEIYCQ</sequence>
<dbReference type="SUPFAM" id="SSF56176">
    <property type="entry name" value="FAD-binding/transporter-associated domain-like"/>
    <property type="match status" value="1"/>
</dbReference>
<evidence type="ECO:0000259" key="4">
    <source>
        <dbReference type="PROSITE" id="PS51387"/>
    </source>
</evidence>
<evidence type="ECO:0000313" key="6">
    <source>
        <dbReference type="Proteomes" id="UP000323521"/>
    </source>
</evidence>
<keyword evidence="1" id="KW-0285">Flavoprotein</keyword>
<dbReference type="PROSITE" id="PS51387">
    <property type="entry name" value="FAD_PCMH"/>
    <property type="match status" value="1"/>
</dbReference>
<dbReference type="KEGG" id="fwa:DCMF_26360"/>
<keyword evidence="6" id="KW-1185">Reference proteome</keyword>
<dbReference type="Pfam" id="PF03450">
    <property type="entry name" value="CO_deh_flav_C"/>
    <property type="match status" value="1"/>
</dbReference>
<protein>
    <recommendedName>
        <fullName evidence="4">FAD-binding PCMH-type domain-containing protein</fullName>
    </recommendedName>
</protein>
<dbReference type="AlphaFoldDB" id="A0A3G1KZG6"/>
<dbReference type="GO" id="GO:0071949">
    <property type="term" value="F:FAD binding"/>
    <property type="evidence" value="ECO:0007669"/>
    <property type="project" value="InterPro"/>
</dbReference>
<dbReference type="OrthoDB" id="9789842at2"/>
<name>A0A3G1KZG6_FORW1</name>
<dbReference type="Proteomes" id="UP000323521">
    <property type="component" value="Chromosome"/>
</dbReference>
<dbReference type="SMART" id="SM01092">
    <property type="entry name" value="CO_deh_flav_C"/>
    <property type="match status" value="1"/>
</dbReference>
<evidence type="ECO:0000313" key="5">
    <source>
        <dbReference type="EMBL" id="ATW27810.1"/>
    </source>
</evidence>
<dbReference type="PANTHER" id="PTHR42659:SF2">
    <property type="entry name" value="XANTHINE DEHYDROGENASE SUBUNIT C-RELATED"/>
    <property type="match status" value="1"/>
</dbReference>
<reference evidence="5 6" key="1">
    <citation type="submission" date="2016-10" db="EMBL/GenBank/DDBJ databases">
        <title>Complete Genome Sequence of Peptococcaceae strain DCMF.</title>
        <authorList>
            <person name="Edwards R.J."/>
            <person name="Holland S.I."/>
            <person name="Deshpande N.P."/>
            <person name="Wong Y.K."/>
            <person name="Ertan H."/>
            <person name="Manefield M."/>
            <person name="Russell T.L."/>
            <person name="Lee M.J."/>
        </authorList>
    </citation>
    <scope>NUCLEOTIDE SEQUENCE [LARGE SCALE GENOMIC DNA]</scope>
    <source>
        <strain evidence="5 6">DCMF</strain>
    </source>
</reference>
<evidence type="ECO:0000256" key="3">
    <source>
        <dbReference type="ARBA" id="ARBA00023002"/>
    </source>
</evidence>
<dbReference type="PANTHER" id="PTHR42659">
    <property type="entry name" value="XANTHINE DEHYDROGENASE SUBUNIT C-RELATED"/>
    <property type="match status" value="1"/>
</dbReference>
<dbReference type="Pfam" id="PF00941">
    <property type="entry name" value="FAD_binding_5"/>
    <property type="match status" value="1"/>
</dbReference>
<dbReference type="InterPro" id="IPR051312">
    <property type="entry name" value="Diverse_Substr_Oxidored"/>
</dbReference>
<dbReference type="Gene3D" id="3.30.390.50">
    <property type="entry name" value="CO dehydrogenase flavoprotein, C-terminal domain"/>
    <property type="match status" value="1"/>
</dbReference>
<dbReference type="InterPro" id="IPR016166">
    <property type="entry name" value="FAD-bd_PCMH"/>
</dbReference>
<dbReference type="InterPro" id="IPR002346">
    <property type="entry name" value="Mopterin_DH_FAD-bd"/>
</dbReference>
<evidence type="ECO:0000256" key="2">
    <source>
        <dbReference type="ARBA" id="ARBA00022827"/>
    </source>
</evidence>
<feature type="domain" description="FAD-binding PCMH-type" evidence="4">
    <location>
        <begin position="1"/>
        <end position="176"/>
    </location>
</feature>
<keyword evidence="3" id="KW-0560">Oxidoreductase</keyword>
<organism evidence="5 6">
    <name type="scientific">Formimonas warabiya</name>
    <dbReference type="NCBI Taxonomy" id="1761012"/>
    <lineage>
        <taxon>Bacteria</taxon>
        <taxon>Bacillati</taxon>
        <taxon>Bacillota</taxon>
        <taxon>Clostridia</taxon>
        <taxon>Eubacteriales</taxon>
        <taxon>Peptococcaceae</taxon>
        <taxon>Candidatus Formimonas</taxon>
    </lineage>
</organism>
<dbReference type="InterPro" id="IPR036318">
    <property type="entry name" value="FAD-bd_PCMH-like_sf"/>
</dbReference>